<dbReference type="InterPro" id="IPR011055">
    <property type="entry name" value="Dup_hybrid_motif"/>
</dbReference>
<feature type="domain" description="DUF4124" evidence="3">
    <location>
        <begin position="19"/>
        <end position="58"/>
    </location>
</feature>
<feature type="domain" description="M23ase beta-sheet core" evidence="2">
    <location>
        <begin position="180"/>
        <end position="279"/>
    </location>
</feature>
<feature type="chain" id="PRO_5047066943" evidence="1">
    <location>
        <begin position="23"/>
        <end position="306"/>
    </location>
</feature>
<keyword evidence="1" id="KW-0732">Signal</keyword>
<dbReference type="Gene3D" id="2.70.70.10">
    <property type="entry name" value="Glucose Permease (Domain IIA)"/>
    <property type="match status" value="1"/>
</dbReference>
<evidence type="ECO:0000256" key="1">
    <source>
        <dbReference type="SAM" id="SignalP"/>
    </source>
</evidence>
<dbReference type="RefSeq" id="WP_077409679.1">
    <property type="nucleotide sequence ID" value="NZ_JBHRTS010000001.1"/>
</dbReference>
<evidence type="ECO:0000259" key="3">
    <source>
        <dbReference type="Pfam" id="PF13511"/>
    </source>
</evidence>
<organism evidence="4 5">
    <name type="scientific">Marinicella sediminis</name>
    <dbReference type="NCBI Taxonomy" id="1792834"/>
    <lineage>
        <taxon>Bacteria</taxon>
        <taxon>Pseudomonadati</taxon>
        <taxon>Pseudomonadota</taxon>
        <taxon>Gammaproteobacteria</taxon>
        <taxon>Lysobacterales</taxon>
        <taxon>Marinicellaceae</taxon>
        <taxon>Marinicella</taxon>
    </lineage>
</organism>
<accession>A0ABV7J795</accession>
<reference evidence="5" key="1">
    <citation type="journal article" date="2019" name="Int. J. Syst. Evol. Microbiol.">
        <title>The Global Catalogue of Microorganisms (GCM) 10K type strain sequencing project: providing services to taxonomists for standard genome sequencing and annotation.</title>
        <authorList>
            <consortium name="The Broad Institute Genomics Platform"/>
            <consortium name="The Broad Institute Genome Sequencing Center for Infectious Disease"/>
            <person name="Wu L."/>
            <person name="Ma J."/>
        </authorList>
    </citation>
    <scope>NUCLEOTIDE SEQUENCE [LARGE SCALE GENOMIC DNA]</scope>
    <source>
        <strain evidence="5">KCTC 42953</strain>
    </source>
</reference>
<dbReference type="InterPro" id="IPR016047">
    <property type="entry name" value="M23ase_b-sheet_dom"/>
</dbReference>
<dbReference type="SUPFAM" id="SSF51261">
    <property type="entry name" value="Duplicated hybrid motif"/>
    <property type="match status" value="1"/>
</dbReference>
<feature type="signal peptide" evidence="1">
    <location>
        <begin position="1"/>
        <end position="22"/>
    </location>
</feature>
<proteinExistence type="predicted"/>
<evidence type="ECO:0000259" key="2">
    <source>
        <dbReference type="Pfam" id="PF01551"/>
    </source>
</evidence>
<dbReference type="PANTHER" id="PTHR21666:SF294">
    <property type="entry name" value="PEPTIDASE M23"/>
    <property type="match status" value="1"/>
</dbReference>
<dbReference type="Pfam" id="PF13511">
    <property type="entry name" value="DUF4124"/>
    <property type="match status" value="1"/>
</dbReference>
<keyword evidence="5" id="KW-1185">Reference proteome</keyword>
<name>A0ABV7J795_9GAMM</name>
<comment type="caution">
    <text evidence="4">The sequence shown here is derived from an EMBL/GenBank/DDBJ whole genome shotgun (WGS) entry which is preliminary data.</text>
</comment>
<dbReference type="PANTHER" id="PTHR21666">
    <property type="entry name" value="PEPTIDASE-RELATED"/>
    <property type="match status" value="1"/>
</dbReference>
<evidence type="ECO:0000313" key="5">
    <source>
        <dbReference type="Proteomes" id="UP001595533"/>
    </source>
</evidence>
<dbReference type="Proteomes" id="UP001595533">
    <property type="component" value="Unassembled WGS sequence"/>
</dbReference>
<evidence type="ECO:0000313" key="4">
    <source>
        <dbReference type="EMBL" id="MFC3193022.1"/>
    </source>
</evidence>
<gene>
    <name evidence="4" type="ORF">ACFODZ_02090</name>
</gene>
<dbReference type="EMBL" id="JBHRTS010000001">
    <property type="protein sequence ID" value="MFC3193022.1"/>
    <property type="molecule type" value="Genomic_DNA"/>
</dbReference>
<dbReference type="InterPro" id="IPR025392">
    <property type="entry name" value="DUF4124"/>
</dbReference>
<protein>
    <submittedName>
        <fullName evidence="4">Peptidoglycan DD-metalloendopeptidase family protein</fullName>
    </submittedName>
</protein>
<dbReference type="Pfam" id="PF01551">
    <property type="entry name" value="Peptidase_M23"/>
    <property type="match status" value="1"/>
</dbReference>
<sequence>MKLTLLMLSVSLALLTCKHSLAKKYYKHVDDNGIIHYSDQPPADTEEFESWQVRPEDTEFEVTVVNRGTKQSPVYYAVNPYHGPVEVAMTFISRQNVEADPPWPANYVVPANSDMYLATIKPLDRYQSWAFQYNISSTLGDPGAVHDNQHPYHLPFPGNQHHFITQGFGGTFSHKDEQNRYALDISLPEGTPVLAAREGVVMDIAEDFYDGGTDSRNMQRGNYIRILHDDGSMAIYAHLQLESVEVARGQRVEAQQPIAKSGNTGFTSGPHLHFAIQVNAGLKLVSVPFKLRYKSGEIKTPMMGPI</sequence>
<dbReference type="CDD" id="cd12797">
    <property type="entry name" value="M23_peptidase"/>
    <property type="match status" value="1"/>
</dbReference>
<dbReference type="InterPro" id="IPR050570">
    <property type="entry name" value="Cell_wall_metabolism_enzyme"/>
</dbReference>